<organism evidence="1 3">
    <name type="scientific">Pandoraea pnomenusa</name>
    <dbReference type="NCBI Taxonomy" id="93220"/>
    <lineage>
        <taxon>Bacteria</taxon>
        <taxon>Pseudomonadati</taxon>
        <taxon>Pseudomonadota</taxon>
        <taxon>Betaproteobacteria</taxon>
        <taxon>Burkholderiales</taxon>
        <taxon>Burkholderiaceae</taxon>
        <taxon>Pandoraea</taxon>
    </lineage>
</organism>
<sequence>MTRELAKARAKEVAFASSRRELHRPAAARISVPSPV</sequence>
<keyword evidence="4" id="KW-1185">Reference proteome</keyword>
<dbReference type="EMBL" id="UGSG01000001">
    <property type="protein sequence ID" value="SUA78163.1"/>
    <property type="molecule type" value="Genomic_DNA"/>
</dbReference>
<gene>
    <name evidence="1" type="ORF">NCTC13160_02381</name>
    <name evidence="2" type="ORF">PPN31119_02084</name>
</gene>
<dbReference type="Proteomes" id="UP000361468">
    <property type="component" value="Unassembled WGS sequence"/>
</dbReference>
<accession>A0A378YN55</accession>
<dbReference type="Proteomes" id="UP000254573">
    <property type="component" value="Unassembled WGS sequence"/>
</dbReference>
<evidence type="ECO:0000313" key="3">
    <source>
        <dbReference type="Proteomes" id="UP000254573"/>
    </source>
</evidence>
<protein>
    <submittedName>
        <fullName evidence="1">Uncharacterized protein</fullName>
    </submittedName>
</protein>
<reference evidence="2 4" key="2">
    <citation type="submission" date="2019-08" db="EMBL/GenBank/DDBJ databases">
        <authorList>
            <person name="Peeters C."/>
        </authorList>
    </citation>
    <scope>NUCLEOTIDE SEQUENCE [LARGE SCALE GENOMIC DNA]</scope>
    <source>
        <strain evidence="2 4">LMG 31119</strain>
    </source>
</reference>
<dbReference type="EMBL" id="CABPSO010000005">
    <property type="protein sequence ID" value="VVE65923.1"/>
    <property type="molecule type" value="Genomic_DNA"/>
</dbReference>
<evidence type="ECO:0000313" key="1">
    <source>
        <dbReference type="EMBL" id="SUA78163.1"/>
    </source>
</evidence>
<reference evidence="1 3" key="1">
    <citation type="submission" date="2018-06" db="EMBL/GenBank/DDBJ databases">
        <authorList>
            <consortium name="Pathogen Informatics"/>
            <person name="Doyle S."/>
        </authorList>
    </citation>
    <scope>NUCLEOTIDE SEQUENCE [LARGE SCALE GENOMIC DNA]</scope>
    <source>
        <strain evidence="1 3">NCTC13160</strain>
    </source>
</reference>
<evidence type="ECO:0000313" key="2">
    <source>
        <dbReference type="EMBL" id="VVE65923.1"/>
    </source>
</evidence>
<name>A0A378YN55_9BURK</name>
<dbReference type="AlphaFoldDB" id="A0A378YN55"/>
<proteinExistence type="predicted"/>
<evidence type="ECO:0000313" key="4">
    <source>
        <dbReference type="Proteomes" id="UP000361468"/>
    </source>
</evidence>